<feature type="transmembrane region" description="Helical" evidence="5">
    <location>
        <begin position="120"/>
        <end position="139"/>
    </location>
</feature>
<comment type="subcellular location">
    <subcellularLocation>
        <location evidence="1">Membrane</location>
        <topology evidence="1">Multi-pass membrane protein</topology>
    </subcellularLocation>
</comment>
<name>A0A920C506_9BACI</name>
<dbReference type="Proteomes" id="UP000676917">
    <property type="component" value="Unassembled WGS sequence"/>
</dbReference>
<feature type="transmembrane region" description="Helical" evidence="5">
    <location>
        <begin position="33"/>
        <end position="53"/>
    </location>
</feature>
<organism evidence="6 7">
    <name type="scientific">Ornithinibacillus bavariensis</name>
    <dbReference type="NCBI Taxonomy" id="545502"/>
    <lineage>
        <taxon>Bacteria</taxon>
        <taxon>Bacillati</taxon>
        <taxon>Bacillota</taxon>
        <taxon>Bacilli</taxon>
        <taxon>Bacillales</taxon>
        <taxon>Bacillaceae</taxon>
        <taxon>Ornithinibacillus</taxon>
    </lineage>
</organism>
<dbReference type="RefSeq" id="WP_244853338.1">
    <property type="nucleotide sequence ID" value="NZ_BORP01000001.1"/>
</dbReference>
<evidence type="ECO:0000313" key="7">
    <source>
        <dbReference type="Proteomes" id="UP000676917"/>
    </source>
</evidence>
<reference evidence="6" key="1">
    <citation type="submission" date="2021-03" db="EMBL/GenBank/DDBJ databases">
        <title>Antimicrobial resistance genes in bacteria isolated from Japanese honey, and their potential for conferring macrolide and lincosamide resistance in the American foulbrood pathogen Paenibacillus larvae.</title>
        <authorList>
            <person name="Okamoto M."/>
            <person name="Kumagai M."/>
            <person name="Kanamori H."/>
            <person name="Takamatsu D."/>
        </authorList>
    </citation>
    <scope>NUCLEOTIDE SEQUENCE</scope>
    <source>
        <strain evidence="6">J43TS3</strain>
    </source>
</reference>
<evidence type="ECO:0000256" key="3">
    <source>
        <dbReference type="ARBA" id="ARBA00022989"/>
    </source>
</evidence>
<proteinExistence type="predicted"/>
<keyword evidence="7" id="KW-1185">Reference proteome</keyword>
<keyword evidence="2 5" id="KW-0812">Transmembrane</keyword>
<feature type="transmembrane region" description="Helical" evidence="5">
    <location>
        <begin position="6"/>
        <end position="26"/>
    </location>
</feature>
<sequence>MATTWFIGAFASAIGIGAGGGLAWMLKGVERGFGFIYSLCTGLILGILLLEMIPESIELGGWVNLAIGITIGIILFQYIHQFMDKIIIITDSHQKDIFVRSGVLLTLSIAFHNFPVGVALGSTIGTDFGSLMLTTLILHNIPEGIIVFTPLFLAGFGIITFALVTLIISFPIALGSFLGQFIDGSISTILALMINLAISIIFMVAIKEVFREAIRNSTILYSSIVGFLGFVIIYVYLKLSI</sequence>
<gene>
    <name evidence="6" type="ORF">J43TS3_09020</name>
</gene>
<evidence type="ECO:0000256" key="2">
    <source>
        <dbReference type="ARBA" id="ARBA00022692"/>
    </source>
</evidence>
<feature type="transmembrane region" description="Helical" evidence="5">
    <location>
        <begin position="151"/>
        <end position="174"/>
    </location>
</feature>
<dbReference type="AlphaFoldDB" id="A0A920C506"/>
<comment type="caution">
    <text evidence="6">The sequence shown here is derived from an EMBL/GenBank/DDBJ whole genome shotgun (WGS) entry which is preliminary data.</text>
</comment>
<feature type="transmembrane region" description="Helical" evidence="5">
    <location>
        <begin position="218"/>
        <end position="237"/>
    </location>
</feature>
<dbReference type="EMBL" id="BORP01000001">
    <property type="protein sequence ID" value="GIO26291.1"/>
    <property type="molecule type" value="Genomic_DNA"/>
</dbReference>
<feature type="transmembrane region" description="Helical" evidence="5">
    <location>
        <begin position="186"/>
        <end position="206"/>
    </location>
</feature>
<evidence type="ECO:0000313" key="6">
    <source>
        <dbReference type="EMBL" id="GIO26291.1"/>
    </source>
</evidence>
<keyword evidence="3 5" id="KW-1133">Transmembrane helix</keyword>
<dbReference type="GO" id="GO:0046873">
    <property type="term" value="F:metal ion transmembrane transporter activity"/>
    <property type="evidence" value="ECO:0007669"/>
    <property type="project" value="InterPro"/>
</dbReference>
<feature type="transmembrane region" description="Helical" evidence="5">
    <location>
        <begin position="97"/>
        <end position="114"/>
    </location>
</feature>
<keyword evidence="4 5" id="KW-0472">Membrane</keyword>
<feature type="transmembrane region" description="Helical" evidence="5">
    <location>
        <begin position="59"/>
        <end position="76"/>
    </location>
</feature>
<evidence type="ECO:0008006" key="8">
    <source>
        <dbReference type="Google" id="ProtNLM"/>
    </source>
</evidence>
<protein>
    <recommendedName>
        <fullName evidence="8">ZIP family metal transporter</fullName>
    </recommendedName>
</protein>
<dbReference type="GO" id="GO:0016020">
    <property type="term" value="C:membrane"/>
    <property type="evidence" value="ECO:0007669"/>
    <property type="project" value="UniProtKB-SubCell"/>
</dbReference>
<evidence type="ECO:0000256" key="4">
    <source>
        <dbReference type="ARBA" id="ARBA00023136"/>
    </source>
</evidence>
<dbReference type="Pfam" id="PF02535">
    <property type="entry name" value="Zip"/>
    <property type="match status" value="1"/>
</dbReference>
<evidence type="ECO:0000256" key="1">
    <source>
        <dbReference type="ARBA" id="ARBA00004141"/>
    </source>
</evidence>
<evidence type="ECO:0000256" key="5">
    <source>
        <dbReference type="SAM" id="Phobius"/>
    </source>
</evidence>
<dbReference type="InterPro" id="IPR003689">
    <property type="entry name" value="ZIP"/>
</dbReference>
<accession>A0A920C506</accession>